<organism evidence="3 4">
    <name type="scientific">Abeliophyllum distichum</name>
    <dbReference type="NCBI Taxonomy" id="126358"/>
    <lineage>
        <taxon>Eukaryota</taxon>
        <taxon>Viridiplantae</taxon>
        <taxon>Streptophyta</taxon>
        <taxon>Embryophyta</taxon>
        <taxon>Tracheophyta</taxon>
        <taxon>Spermatophyta</taxon>
        <taxon>Magnoliopsida</taxon>
        <taxon>eudicotyledons</taxon>
        <taxon>Gunneridae</taxon>
        <taxon>Pentapetalae</taxon>
        <taxon>asterids</taxon>
        <taxon>lamiids</taxon>
        <taxon>Lamiales</taxon>
        <taxon>Oleaceae</taxon>
        <taxon>Forsythieae</taxon>
        <taxon>Abeliophyllum</taxon>
    </lineage>
</organism>
<dbReference type="AlphaFoldDB" id="A0ABD1UQP5"/>
<dbReference type="InterPro" id="IPR004864">
    <property type="entry name" value="LEA_2"/>
</dbReference>
<comment type="caution">
    <text evidence="3">The sequence shown here is derived from an EMBL/GenBank/DDBJ whole genome shotgun (WGS) entry which is preliminary data.</text>
</comment>
<keyword evidence="1" id="KW-0812">Transmembrane</keyword>
<dbReference type="PANTHER" id="PTHR31852">
    <property type="entry name" value="LATE EMBRYOGENESIS ABUNDANT (LEA) HYDROXYPROLINE-RICH GLYCOPROTEIN FAMILY"/>
    <property type="match status" value="1"/>
</dbReference>
<keyword evidence="1" id="KW-1133">Transmembrane helix</keyword>
<feature type="transmembrane region" description="Helical" evidence="1">
    <location>
        <begin position="20"/>
        <end position="39"/>
    </location>
</feature>
<accession>A0ABD1UQP5</accession>
<dbReference type="Pfam" id="PF03168">
    <property type="entry name" value="LEA_2"/>
    <property type="match status" value="1"/>
</dbReference>
<reference evidence="4" key="1">
    <citation type="submission" date="2024-07" db="EMBL/GenBank/DDBJ databases">
        <title>Two chromosome-level genome assemblies of Korean endemic species Abeliophyllum distichum and Forsythia ovata (Oleaceae).</title>
        <authorList>
            <person name="Jang H."/>
        </authorList>
    </citation>
    <scope>NUCLEOTIDE SEQUENCE [LARGE SCALE GENOMIC DNA]</scope>
</reference>
<name>A0ABD1UQP5_9LAMI</name>
<dbReference type="Proteomes" id="UP001604336">
    <property type="component" value="Unassembled WGS sequence"/>
</dbReference>
<sequence>MPFRNKYPAPANRRKCLPYIIAGIILQTLIILVFVLTFMRIRNPKVRLGAVTVKNINANSSGSPSFSMKLAAQVTIKNTNFGHYKFPDSPITIFYKGTLVGESDIPTSRAKAKSTKKINITISVDSNKVSSSSSLGTDINSGKITLSSQATLYGKIHLFKVFKKKKTAKMDCTMDVNIKESTIENLECK</sequence>
<proteinExistence type="predicted"/>
<evidence type="ECO:0000313" key="4">
    <source>
        <dbReference type="Proteomes" id="UP001604336"/>
    </source>
</evidence>
<gene>
    <name evidence="3" type="ORF">Adt_12418</name>
</gene>
<keyword evidence="4" id="KW-1185">Reference proteome</keyword>
<dbReference type="EMBL" id="JBFOLK010000003">
    <property type="protein sequence ID" value="KAL2527364.1"/>
    <property type="molecule type" value="Genomic_DNA"/>
</dbReference>
<evidence type="ECO:0000259" key="2">
    <source>
        <dbReference type="Pfam" id="PF03168"/>
    </source>
</evidence>
<keyword evidence="1" id="KW-0472">Membrane</keyword>
<evidence type="ECO:0000256" key="1">
    <source>
        <dbReference type="SAM" id="Phobius"/>
    </source>
</evidence>
<dbReference type="InterPro" id="IPR055301">
    <property type="entry name" value="Lea14-like_2"/>
</dbReference>
<feature type="domain" description="Late embryogenesis abundant protein LEA-2 subgroup" evidence="2">
    <location>
        <begin position="74"/>
        <end position="173"/>
    </location>
</feature>
<protein>
    <submittedName>
        <fullName evidence="3">Late</fullName>
    </submittedName>
</protein>
<evidence type="ECO:0000313" key="3">
    <source>
        <dbReference type="EMBL" id="KAL2527364.1"/>
    </source>
</evidence>